<accession>A0AAD2FW59</accession>
<dbReference type="Proteomes" id="UP001295423">
    <property type="component" value="Unassembled WGS sequence"/>
</dbReference>
<dbReference type="AlphaFoldDB" id="A0AAD2FW59"/>
<feature type="compositionally biased region" description="Polar residues" evidence="1">
    <location>
        <begin position="114"/>
        <end position="124"/>
    </location>
</feature>
<feature type="domain" description="DUF6824" evidence="2">
    <location>
        <begin position="24"/>
        <end position="105"/>
    </location>
</feature>
<dbReference type="EMBL" id="CAKOGP040001869">
    <property type="protein sequence ID" value="CAJ1954555.1"/>
    <property type="molecule type" value="Genomic_DNA"/>
</dbReference>
<reference evidence="3" key="1">
    <citation type="submission" date="2023-08" db="EMBL/GenBank/DDBJ databases">
        <authorList>
            <person name="Audoor S."/>
            <person name="Bilcke G."/>
        </authorList>
    </citation>
    <scope>NUCLEOTIDE SEQUENCE</scope>
</reference>
<proteinExistence type="predicted"/>
<protein>
    <recommendedName>
        <fullName evidence="2">DUF6824 domain-containing protein</fullName>
    </recommendedName>
</protein>
<evidence type="ECO:0000259" key="2">
    <source>
        <dbReference type="Pfam" id="PF20710"/>
    </source>
</evidence>
<sequence length="276" mass="30685">MDDKKNNRTNSFPRTKATAPRQNDIILGRGKGTQNHPGNMRMRKTLSQYRKQYIEAKHGVKQCVVKEAYHVLVQGDVRFLRLDKEDKWVLVDKETALLKVGHCLRGATKKEQRPQLNPQAQIVTGNRGDEGSSGQHQSDNMGDEGASRQHRSGNMGEEGASRQYQGSLLGEYSTDVLSTLQSPLRNLYGISIPALGSLPQMLSRESIQNQYPAAQHELSGWSSFRIPNVSSRAEFLGAHSRSVPATPGADAIHLALRAEMLKEWQQAQVIGAMLPY</sequence>
<comment type="caution">
    <text evidence="3">The sequence shown here is derived from an EMBL/GenBank/DDBJ whole genome shotgun (WGS) entry which is preliminary data.</text>
</comment>
<keyword evidence="4" id="KW-1185">Reference proteome</keyword>
<name>A0AAD2FW59_9STRA</name>
<evidence type="ECO:0000313" key="4">
    <source>
        <dbReference type="Proteomes" id="UP001295423"/>
    </source>
</evidence>
<dbReference type="InterPro" id="IPR049227">
    <property type="entry name" value="DUF6824"/>
</dbReference>
<feature type="region of interest" description="Disordered" evidence="1">
    <location>
        <begin position="1"/>
        <end position="20"/>
    </location>
</feature>
<dbReference type="Pfam" id="PF20710">
    <property type="entry name" value="DUF6824"/>
    <property type="match status" value="1"/>
</dbReference>
<evidence type="ECO:0000313" key="3">
    <source>
        <dbReference type="EMBL" id="CAJ1954555.1"/>
    </source>
</evidence>
<organism evidence="3 4">
    <name type="scientific">Cylindrotheca closterium</name>
    <dbReference type="NCBI Taxonomy" id="2856"/>
    <lineage>
        <taxon>Eukaryota</taxon>
        <taxon>Sar</taxon>
        <taxon>Stramenopiles</taxon>
        <taxon>Ochrophyta</taxon>
        <taxon>Bacillariophyta</taxon>
        <taxon>Bacillariophyceae</taxon>
        <taxon>Bacillariophycidae</taxon>
        <taxon>Bacillariales</taxon>
        <taxon>Bacillariaceae</taxon>
        <taxon>Cylindrotheca</taxon>
    </lineage>
</organism>
<gene>
    <name evidence="3" type="ORF">CYCCA115_LOCUS15148</name>
</gene>
<evidence type="ECO:0000256" key="1">
    <source>
        <dbReference type="SAM" id="MobiDB-lite"/>
    </source>
</evidence>
<feature type="region of interest" description="Disordered" evidence="1">
    <location>
        <begin position="109"/>
        <end position="163"/>
    </location>
</feature>